<sequence>MRALFLIGALFAAVTLWAITLTSSIPSSFYQVSTGPNVKTRRTVLEKRAMAIAFVQKQLQANPFIPGVSLSVVYQNQTVIATGFGTNQYGKTTVPVTGHSVFQIGSYSKTFIALGIGKLVDDGLVHWHDPIKQHLPWFQLVDKYAEQYTTMADLLAMNSVFGNPEGDIPLIFGVLPTDRDLVERLAFFNTTRAFRPGYMYANVNFAILGQVIEHVTKQHWFAFIKTTFLDPLGMNETFGRLADVTNMDELSGGHLACGGHVLGPYDLTSSMVANTPSSDFLAAGSILSSANDLAKLSLFLLNHGRGILKSPKIVQDMTTGHTVLPPDVEGVNIYGQRFHADGGVRASGFGFDTVGQVMYGYSYYDKGGDTPSMTHRNGFVPSQGLGVTLGANVKSHTNAEKFLLDRLRSYVLGIFLDISLAELDATWDAAVALFHPKTTPCNAQLFGGLPWGDAIIPVETLPLLVGTYVALASPGYVGNVTVAKQGQGLTLHYGAYARPLVATKGNPTTFVWALDFEAVKLTVEWTGGANGTARLSVLGMTFLRTGNPNTPVTGHSVLQIGTFIKTFTALGIGKLVDDGLVKWSDPVKQHLPWFRLMDKYAEQYTTLADLLAMKSVFGNHEGDIPMIWGVVPTDRATVERLAFFNTSQSMRAGYVYSNLNFENLGQVIEHVTNQPWFTFIKTTYLDPLGMNETFGRPMDVTNVDDLSGGHFACNDQVLGPYNLTSFMTATTAGADFLAAGSILTSANDLAKFSHSLLNHGRGILKSPQIIQDMTTGHNVLPAPVDGVDARGKLFHPDGSVKAAVYGFDTVGNIMYGYVYYDKNGAMATMHHHNGFVPSQGLGVTMTTSVQVASRAHLVLWERVRSYVLGIFLDVPQATLDATWDEALVQFHPQRGWNATPIITAASRGAIPFPMQPKPYQRRLQRQSDRTQARPGLDVALWRVHETLISDDPQPHDGVCLDVGL</sequence>
<proteinExistence type="predicted"/>
<dbReference type="InterPro" id="IPR012338">
    <property type="entry name" value="Beta-lactam/transpept-like"/>
</dbReference>
<feature type="chain" id="PRO_5036116410" evidence="1">
    <location>
        <begin position="25"/>
        <end position="964"/>
    </location>
</feature>
<evidence type="ECO:0000313" key="4">
    <source>
        <dbReference type="EMBL" id="VFT95089.1"/>
    </source>
</evidence>
<evidence type="ECO:0000256" key="1">
    <source>
        <dbReference type="SAM" id="SignalP"/>
    </source>
</evidence>
<reference evidence="4 5" key="1">
    <citation type="submission" date="2019-03" db="EMBL/GenBank/DDBJ databases">
        <authorList>
            <person name="Gaulin E."/>
            <person name="Dumas B."/>
        </authorList>
    </citation>
    <scope>NUCLEOTIDE SEQUENCE [LARGE SCALE GENOMIC DNA]</scope>
    <source>
        <strain evidence="4">CBS 568.67</strain>
    </source>
</reference>
<keyword evidence="1" id="KW-0732">Signal</keyword>
<dbReference type="Proteomes" id="UP000332933">
    <property type="component" value="Unassembled WGS sequence"/>
</dbReference>
<dbReference type="SUPFAM" id="SSF56601">
    <property type="entry name" value="beta-lactamase/transpeptidase-like"/>
    <property type="match status" value="2"/>
</dbReference>
<dbReference type="InterPro" id="IPR050491">
    <property type="entry name" value="AmpC-like"/>
</dbReference>
<reference evidence="3" key="2">
    <citation type="submission" date="2019-06" db="EMBL/GenBank/DDBJ databases">
        <title>Genomics analysis of Aphanomyces spp. identifies a new class of oomycete effector associated with host adaptation.</title>
        <authorList>
            <person name="Gaulin E."/>
        </authorList>
    </citation>
    <scope>NUCLEOTIDE SEQUENCE</scope>
    <source>
        <strain evidence="3">CBS 578.67</strain>
    </source>
</reference>
<dbReference type="Gene3D" id="3.40.710.10">
    <property type="entry name" value="DD-peptidase/beta-lactamase superfamily"/>
    <property type="match status" value="2"/>
</dbReference>
<dbReference type="Pfam" id="PF00144">
    <property type="entry name" value="Beta-lactamase"/>
    <property type="match status" value="2"/>
</dbReference>
<organism evidence="4 5">
    <name type="scientific">Aphanomyces stellatus</name>
    <dbReference type="NCBI Taxonomy" id="120398"/>
    <lineage>
        <taxon>Eukaryota</taxon>
        <taxon>Sar</taxon>
        <taxon>Stramenopiles</taxon>
        <taxon>Oomycota</taxon>
        <taxon>Saprolegniomycetes</taxon>
        <taxon>Saprolegniales</taxon>
        <taxon>Verrucalvaceae</taxon>
        <taxon>Aphanomyces</taxon>
    </lineage>
</organism>
<name>A0A485L9U9_9STRA</name>
<gene>
    <name evidence="4" type="primary">Aste57867_18353</name>
    <name evidence="3" type="ORF">As57867_018291</name>
    <name evidence="4" type="ORF">ASTE57867_18353</name>
</gene>
<feature type="domain" description="Beta-lactamase-related" evidence="2">
    <location>
        <begin position="548"/>
        <end position="862"/>
    </location>
</feature>
<dbReference type="PANTHER" id="PTHR46825">
    <property type="entry name" value="D-ALANYL-D-ALANINE-CARBOXYPEPTIDASE/ENDOPEPTIDASE AMPH"/>
    <property type="match status" value="1"/>
</dbReference>
<keyword evidence="5" id="KW-1185">Reference proteome</keyword>
<dbReference type="AlphaFoldDB" id="A0A485L9U9"/>
<dbReference type="PANTHER" id="PTHR46825:SF9">
    <property type="entry name" value="BETA-LACTAMASE-RELATED DOMAIN-CONTAINING PROTEIN"/>
    <property type="match status" value="1"/>
</dbReference>
<feature type="signal peptide" evidence="1">
    <location>
        <begin position="1"/>
        <end position="24"/>
    </location>
</feature>
<dbReference type="OrthoDB" id="58460at2759"/>
<dbReference type="InterPro" id="IPR001466">
    <property type="entry name" value="Beta-lactam-related"/>
</dbReference>
<dbReference type="EMBL" id="VJMH01006386">
    <property type="protein sequence ID" value="KAF0690245.1"/>
    <property type="molecule type" value="Genomic_DNA"/>
</dbReference>
<evidence type="ECO:0000313" key="3">
    <source>
        <dbReference type="EMBL" id="KAF0690245.1"/>
    </source>
</evidence>
<accession>A0A485L9U9</accession>
<protein>
    <submittedName>
        <fullName evidence="4">Aste57867_18353 protein</fullName>
    </submittedName>
</protein>
<feature type="domain" description="Beta-lactamase-related" evidence="2">
    <location>
        <begin position="60"/>
        <end position="393"/>
    </location>
</feature>
<evidence type="ECO:0000313" key="5">
    <source>
        <dbReference type="Proteomes" id="UP000332933"/>
    </source>
</evidence>
<evidence type="ECO:0000259" key="2">
    <source>
        <dbReference type="Pfam" id="PF00144"/>
    </source>
</evidence>
<dbReference type="EMBL" id="CAADRA010006407">
    <property type="protein sequence ID" value="VFT95089.1"/>
    <property type="molecule type" value="Genomic_DNA"/>
</dbReference>